<dbReference type="RefSeq" id="WP_036937263.1">
    <property type="nucleotide sequence ID" value="NZ_JQKC01000005.1"/>
</dbReference>
<dbReference type="OrthoDB" id="9775356at2"/>
<dbReference type="EMBL" id="LGTC01000001">
    <property type="protein sequence ID" value="KNY29039.1"/>
    <property type="molecule type" value="Genomic_DNA"/>
</dbReference>
<gene>
    <name evidence="1" type="ORF">Bccel_4313</name>
</gene>
<dbReference type="eggNOG" id="ENOG502ZRNR">
    <property type="taxonomic scope" value="Bacteria"/>
</dbReference>
<keyword evidence="2" id="KW-1185">Reference proteome</keyword>
<dbReference type="AlphaFoldDB" id="A0A0L6JTJ1"/>
<reference evidence="2" key="1">
    <citation type="submission" date="2015-07" db="EMBL/GenBank/DDBJ databases">
        <title>Near-Complete Genome Sequence of the Cellulolytic Bacterium Bacteroides (Pseudobacteroides) cellulosolvens ATCC 35603.</title>
        <authorList>
            <person name="Dassa B."/>
            <person name="Utturkar S.M."/>
            <person name="Klingeman D.M."/>
            <person name="Hurt R.A."/>
            <person name="Keller M."/>
            <person name="Xu J."/>
            <person name="Reddy Y.H.K."/>
            <person name="Borovok I."/>
            <person name="Grinberg I.R."/>
            <person name="Lamed R."/>
            <person name="Zhivin O."/>
            <person name="Bayer E.A."/>
            <person name="Brown S.D."/>
        </authorList>
    </citation>
    <scope>NUCLEOTIDE SEQUENCE [LARGE SCALE GENOMIC DNA]</scope>
    <source>
        <strain evidence="2">DSM 2933</strain>
    </source>
</reference>
<name>A0A0L6JTJ1_9FIRM</name>
<sequence>MDRKEMIRLLEAHSGTKAKYMGAPSFDYQIEIRGETYRIAKNGVMKDGVGNEVDFEAVLQLTVEGIPEDNFTAEETQEDVLLEISVPMEGHTGQTLRNIVNMVYSKQEHLKKAFGIETDIVSTEFVEVLNAEGVKTLEQFKELAGRIGTGKCHGISFDFDENTIAFKFGIRSEESDKVDAATKLVALLNKSAKEQKHASFKPSADDNMKFTMRVWLIRLGFVGYEYKEARKTLLKSLEGNAAFRNGKGEKEAVGA</sequence>
<evidence type="ECO:0008006" key="3">
    <source>
        <dbReference type="Google" id="ProtNLM"/>
    </source>
</evidence>
<organism evidence="1 2">
    <name type="scientific">Pseudobacteroides cellulosolvens ATCC 35603 = DSM 2933</name>
    <dbReference type="NCBI Taxonomy" id="398512"/>
    <lineage>
        <taxon>Bacteria</taxon>
        <taxon>Bacillati</taxon>
        <taxon>Bacillota</taxon>
        <taxon>Clostridia</taxon>
        <taxon>Eubacteriales</taxon>
        <taxon>Oscillospiraceae</taxon>
        <taxon>Pseudobacteroides</taxon>
    </lineage>
</organism>
<evidence type="ECO:0000313" key="1">
    <source>
        <dbReference type="EMBL" id="KNY29039.1"/>
    </source>
</evidence>
<proteinExistence type="predicted"/>
<dbReference type="STRING" id="398512.Bccel_4313"/>
<evidence type="ECO:0000313" key="2">
    <source>
        <dbReference type="Proteomes" id="UP000036923"/>
    </source>
</evidence>
<accession>A0A0L6JTJ1</accession>
<protein>
    <recommendedName>
        <fullName evidence="3">Virulence-related protein</fullName>
    </recommendedName>
</protein>
<dbReference type="Proteomes" id="UP000036923">
    <property type="component" value="Unassembled WGS sequence"/>
</dbReference>
<comment type="caution">
    <text evidence="1">The sequence shown here is derived from an EMBL/GenBank/DDBJ whole genome shotgun (WGS) entry which is preliminary data.</text>
</comment>